<name>A0A182Q1G7_9DIPT</name>
<evidence type="ECO:0000313" key="2">
    <source>
        <dbReference type="EnsemblMetazoa" id="AFAF001207-PA"/>
    </source>
</evidence>
<organism evidence="2 3">
    <name type="scientific">Anopheles farauti</name>
    <dbReference type="NCBI Taxonomy" id="69004"/>
    <lineage>
        <taxon>Eukaryota</taxon>
        <taxon>Metazoa</taxon>
        <taxon>Ecdysozoa</taxon>
        <taxon>Arthropoda</taxon>
        <taxon>Hexapoda</taxon>
        <taxon>Insecta</taxon>
        <taxon>Pterygota</taxon>
        <taxon>Neoptera</taxon>
        <taxon>Endopterygota</taxon>
        <taxon>Diptera</taxon>
        <taxon>Nematocera</taxon>
        <taxon>Culicoidea</taxon>
        <taxon>Culicidae</taxon>
        <taxon>Anophelinae</taxon>
        <taxon>Anopheles</taxon>
    </lineage>
</organism>
<keyword evidence="3" id="KW-1185">Reference proteome</keyword>
<feature type="signal peptide" evidence="1">
    <location>
        <begin position="1"/>
        <end position="19"/>
    </location>
</feature>
<dbReference type="EMBL" id="AXCN02000761">
    <property type="status" value="NOT_ANNOTATED_CDS"/>
    <property type="molecule type" value="Genomic_DNA"/>
</dbReference>
<proteinExistence type="predicted"/>
<dbReference type="VEuPathDB" id="VectorBase:AFAF001207"/>
<evidence type="ECO:0000256" key="1">
    <source>
        <dbReference type="SAM" id="SignalP"/>
    </source>
</evidence>
<accession>A0A182Q1G7</accession>
<sequence>MKVFCFTLTILCIVQSILAIPRPDFGLNGAVYGSGTLNNAATDLDTESTKIGAYSVTLTSGYTLLTTISDALTAIGDDITTAAKDLATQLNTFSDDGSGQVTAAFDAVSAKITAYKTLVNGAFGGNIASISTNTGQQFIENQLKDAFKAVTGTLDNLSGKLALLKTEVNNAKTNGGSGATVSSAVVRRYVNARTVNDVTVQIRNLKSNTPLMTFVINSALDNLKMVDDFIIDLKAGVDDSITLYDTTYDAFSLNLQTEAEDINTALTIGVGSSAVIKLTSIQSTLDGIAEYTSDLAPKIAQLNTAVTDTVTAKKADITTAFATYATNANTLIPDLKASLGNMLCKPIQSVSIVQIVNHGYSDFCFSKYSPRVYAQIALTIDAFDVCFMTEISRLISLVTVIEKIGVQISYDTEDLYDNLNGCLSLPVSAQGSCFTAIAPYYQVVAAKAAANLATATSLVTAETTASYNRLGSCLYASLYVTALSATEIVTAAEGCLTTGPQP</sequence>
<protein>
    <recommendedName>
        <fullName evidence="4">Protein TsetseEP domain-containing protein</fullName>
    </recommendedName>
</protein>
<evidence type="ECO:0008006" key="4">
    <source>
        <dbReference type="Google" id="ProtNLM"/>
    </source>
</evidence>
<dbReference type="AlphaFoldDB" id="A0A182Q1G7"/>
<reference evidence="2" key="2">
    <citation type="submission" date="2020-05" db="UniProtKB">
        <authorList>
            <consortium name="EnsemblMetazoa"/>
        </authorList>
    </citation>
    <scope>IDENTIFICATION</scope>
    <source>
        <strain evidence="2">FAR1</strain>
    </source>
</reference>
<reference evidence="3" key="1">
    <citation type="submission" date="2014-01" db="EMBL/GenBank/DDBJ databases">
        <title>The Genome Sequence of Anopheles farauti FAR1 (V2).</title>
        <authorList>
            <consortium name="The Broad Institute Genomics Platform"/>
            <person name="Neafsey D.E."/>
            <person name="Besansky N."/>
            <person name="Howell P."/>
            <person name="Walton C."/>
            <person name="Young S.K."/>
            <person name="Zeng Q."/>
            <person name="Gargeya S."/>
            <person name="Fitzgerald M."/>
            <person name="Haas B."/>
            <person name="Abouelleil A."/>
            <person name="Allen A.W."/>
            <person name="Alvarado L."/>
            <person name="Arachchi H.M."/>
            <person name="Berlin A.M."/>
            <person name="Chapman S.B."/>
            <person name="Gainer-Dewar J."/>
            <person name="Goldberg J."/>
            <person name="Griggs A."/>
            <person name="Gujja S."/>
            <person name="Hansen M."/>
            <person name="Howarth C."/>
            <person name="Imamovic A."/>
            <person name="Ireland A."/>
            <person name="Larimer J."/>
            <person name="McCowan C."/>
            <person name="Murphy C."/>
            <person name="Pearson M."/>
            <person name="Poon T.W."/>
            <person name="Priest M."/>
            <person name="Roberts A."/>
            <person name="Saif S."/>
            <person name="Shea T."/>
            <person name="Sisk P."/>
            <person name="Sykes S."/>
            <person name="Wortman J."/>
            <person name="Nusbaum C."/>
            <person name="Birren B."/>
        </authorList>
    </citation>
    <scope>NUCLEOTIDE SEQUENCE [LARGE SCALE GENOMIC DNA]</scope>
    <source>
        <strain evidence="3">FAR1</strain>
    </source>
</reference>
<evidence type="ECO:0000313" key="3">
    <source>
        <dbReference type="Proteomes" id="UP000075886"/>
    </source>
</evidence>
<feature type="chain" id="PRO_5008132105" description="Protein TsetseEP domain-containing protein" evidence="1">
    <location>
        <begin position="20"/>
        <end position="502"/>
    </location>
</feature>
<dbReference type="Proteomes" id="UP000075886">
    <property type="component" value="Unassembled WGS sequence"/>
</dbReference>
<keyword evidence="1" id="KW-0732">Signal</keyword>
<dbReference type="EnsemblMetazoa" id="AFAF001207-RA">
    <property type="protein sequence ID" value="AFAF001207-PA"/>
    <property type="gene ID" value="AFAF001207"/>
</dbReference>